<keyword evidence="3" id="KW-1185">Reference proteome</keyword>
<evidence type="ECO:0000256" key="1">
    <source>
        <dbReference type="SAM" id="Phobius"/>
    </source>
</evidence>
<name>A0A2J8A5Y9_9CHLO</name>
<feature type="transmembrane region" description="Helical" evidence="1">
    <location>
        <begin position="47"/>
        <end position="68"/>
    </location>
</feature>
<dbReference type="EMBL" id="PGGS01000154">
    <property type="protein sequence ID" value="PNH07913.1"/>
    <property type="molecule type" value="Genomic_DNA"/>
</dbReference>
<reference evidence="2 3" key="1">
    <citation type="journal article" date="2017" name="Mol. Biol. Evol.">
        <title>The 4-celled Tetrabaena socialis nuclear genome reveals the essential components for genetic control of cell number at the origin of multicellularity in the volvocine lineage.</title>
        <authorList>
            <person name="Featherston J."/>
            <person name="Arakaki Y."/>
            <person name="Hanschen E.R."/>
            <person name="Ferris P.J."/>
            <person name="Michod R.E."/>
            <person name="Olson B.J.S.C."/>
            <person name="Nozaki H."/>
            <person name="Durand P.M."/>
        </authorList>
    </citation>
    <scope>NUCLEOTIDE SEQUENCE [LARGE SCALE GENOMIC DNA]</scope>
    <source>
        <strain evidence="2 3">NIES-571</strain>
    </source>
</reference>
<dbReference type="Proteomes" id="UP000236333">
    <property type="component" value="Unassembled WGS sequence"/>
</dbReference>
<sequence length="81" mass="8881">MPPVSKHGLRHVATDIHSEAERAKMVAGRSEPLLPAIESPSQRTAKAVGACLLWLACSSAIILVNKYIMVRRGCWARQDDD</sequence>
<proteinExistence type="predicted"/>
<keyword evidence="1" id="KW-1133">Transmembrane helix</keyword>
<dbReference type="AlphaFoldDB" id="A0A2J8A5Y9"/>
<accession>A0A2J8A5Y9</accession>
<evidence type="ECO:0000313" key="3">
    <source>
        <dbReference type="Proteomes" id="UP000236333"/>
    </source>
</evidence>
<keyword evidence="1" id="KW-0472">Membrane</keyword>
<comment type="caution">
    <text evidence="2">The sequence shown here is derived from an EMBL/GenBank/DDBJ whole genome shotgun (WGS) entry which is preliminary data.</text>
</comment>
<keyword evidence="1" id="KW-0812">Transmembrane</keyword>
<evidence type="ECO:0000313" key="2">
    <source>
        <dbReference type="EMBL" id="PNH07913.1"/>
    </source>
</evidence>
<gene>
    <name evidence="2" type="ORF">TSOC_005576</name>
</gene>
<protein>
    <submittedName>
        <fullName evidence="2">Uncharacterized protein</fullName>
    </submittedName>
</protein>
<organism evidence="2 3">
    <name type="scientific">Tetrabaena socialis</name>
    <dbReference type="NCBI Taxonomy" id="47790"/>
    <lineage>
        <taxon>Eukaryota</taxon>
        <taxon>Viridiplantae</taxon>
        <taxon>Chlorophyta</taxon>
        <taxon>core chlorophytes</taxon>
        <taxon>Chlorophyceae</taxon>
        <taxon>CS clade</taxon>
        <taxon>Chlamydomonadales</taxon>
        <taxon>Tetrabaenaceae</taxon>
        <taxon>Tetrabaena</taxon>
    </lineage>
</organism>